<dbReference type="EMBL" id="CP045903">
    <property type="protein sequence ID" value="QQP39045.1"/>
    <property type="molecule type" value="Genomic_DNA"/>
</dbReference>
<evidence type="ECO:0000313" key="2">
    <source>
        <dbReference type="Proteomes" id="UP000595437"/>
    </source>
</evidence>
<dbReference type="Gene3D" id="3.40.50.10420">
    <property type="entry name" value="NagB/RpiA/CoA transferase-like"/>
    <property type="match status" value="1"/>
</dbReference>
<dbReference type="AlphaFoldDB" id="A0A7T8GX44"/>
<gene>
    <name evidence="1" type="ORF">FKW44_019799</name>
</gene>
<dbReference type="Pfam" id="PF01812">
    <property type="entry name" value="5-FTHF_cyc-lig"/>
    <property type="match status" value="1"/>
</dbReference>
<name>A0A7T8GX44_CALRO</name>
<dbReference type="SUPFAM" id="SSF100950">
    <property type="entry name" value="NagB/RpiA/CoA transferase-like"/>
    <property type="match status" value="1"/>
</dbReference>
<proteinExistence type="predicted"/>
<dbReference type="InterPro" id="IPR024185">
    <property type="entry name" value="FTHF_cligase-like_sf"/>
</dbReference>
<protein>
    <recommendedName>
        <fullName evidence="3">Methenyltetrahydrofolate synthetase domain-containing protein</fullName>
    </recommendedName>
</protein>
<sequence>MKSFGKPVSCKVRSSVEHIDTAIIGSLAVNSMGARIGDGKGYDDLDWAMLYQMGALDRSTVVVTLVDSVQILDEKVIPNYVMEPHDVPVDVIVTKKTMHHVAKRLKKPCSGVLQSLVNKKKMAELPALKFFV</sequence>
<dbReference type="InterPro" id="IPR037171">
    <property type="entry name" value="NagB/RpiA_transferase-like"/>
</dbReference>
<evidence type="ECO:0000313" key="1">
    <source>
        <dbReference type="EMBL" id="QQP39045.1"/>
    </source>
</evidence>
<evidence type="ECO:0008006" key="3">
    <source>
        <dbReference type="Google" id="ProtNLM"/>
    </source>
</evidence>
<dbReference type="Proteomes" id="UP000595437">
    <property type="component" value="Chromosome 14"/>
</dbReference>
<dbReference type="OrthoDB" id="433414at2759"/>
<reference evidence="2" key="1">
    <citation type="submission" date="2021-01" db="EMBL/GenBank/DDBJ databases">
        <title>Caligus Genome Assembly.</title>
        <authorList>
            <person name="Gallardo-Escarate C."/>
        </authorList>
    </citation>
    <scope>NUCLEOTIDE SEQUENCE [LARGE SCALE GENOMIC DNA]</scope>
</reference>
<keyword evidence="2" id="KW-1185">Reference proteome</keyword>
<organism evidence="1 2">
    <name type="scientific">Caligus rogercresseyi</name>
    <name type="common">Sea louse</name>
    <dbReference type="NCBI Taxonomy" id="217165"/>
    <lineage>
        <taxon>Eukaryota</taxon>
        <taxon>Metazoa</taxon>
        <taxon>Ecdysozoa</taxon>
        <taxon>Arthropoda</taxon>
        <taxon>Crustacea</taxon>
        <taxon>Multicrustacea</taxon>
        <taxon>Hexanauplia</taxon>
        <taxon>Copepoda</taxon>
        <taxon>Siphonostomatoida</taxon>
        <taxon>Caligidae</taxon>
        <taxon>Caligus</taxon>
    </lineage>
</organism>
<accession>A0A7T8GX44</accession>
<dbReference type="InterPro" id="IPR002698">
    <property type="entry name" value="FTHF_cligase"/>
</dbReference>
<dbReference type="PANTHER" id="PTHR13017:SF0">
    <property type="entry name" value="METHENYLTETRAHYDROFOLATE SYNTHASE DOMAIN-CONTAINING PROTEIN"/>
    <property type="match status" value="1"/>
</dbReference>
<dbReference type="PANTHER" id="PTHR13017">
    <property type="entry name" value="5-FORMYLTETRAHYDROFOLATE CYCLO-LIGASE-RELATED"/>
    <property type="match status" value="1"/>
</dbReference>
<dbReference type="GO" id="GO:0005737">
    <property type="term" value="C:cytoplasm"/>
    <property type="evidence" value="ECO:0007669"/>
    <property type="project" value="TreeGrafter"/>
</dbReference>